<evidence type="ECO:0000259" key="1">
    <source>
        <dbReference type="Pfam" id="PF07510"/>
    </source>
</evidence>
<evidence type="ECO:0000313" key="2">
    <source>
        <dbReference type="EMBL" id="MBD7962066.1"/>
    </source>
</evidence>
<dbReference type="Pfam" id="PF07510">
    <property type="entry name" value="GmrSD_C"/>
    <property type="match status" value="1"/>
</dbReference>
<reference evidence="2 3" key="1">
    <citation type="submission" date="2020-08" db="EMBL/GenBank/DDBJ databases">
        <title>A Genomic Blueprint of the Chicken Gut Microbiome.</title>
        <authorList>
            <person name="Gilroy R."/>
            <person name="Ravi A."/>
            <person name="Getino M."/>
            <person name="Pursley I."/>
            <person name="Horton D.L."/>
            <person name="Alikhan N.-F."/>
            <person name="Baker D."/>
            <person name="Gharbi K."/>
            <person name="Hall N."/>
            <person name="Watson M."/>
            <person name="Adriaenssens E.M."/>
            <person name="Foster-Nyarko E."/>
            <person name="Jarju S."/>
            <person name="Secka A."/>
            <person name="Antonio M."/>
            <person name="Oren A."/>
            <person name="Chaudhuri R."/>
            <person name="La Ragione R.M."/>
            <person name="Hildebrand F."/>
            <person name="Pallen M.J."/>
        </authorList>
    </citation>
    <scope>NUCLEOTIDE SEQUENCE [LARGE SCALE GENOMIC DNA]</scope>
    <source>
        <strain evidence="2 3">Sa2CVA6</strain>
    </source>
</reference>
<sequence>MIHGSAQPSPDAQVWREFEFTSTRRSVEHLHPQTELIEGEKWSGKHLHALGNLCLVSYAMNSHLGNSGPQDKFKQLLGEKKSLMN</sequence>
<accession>A0ABR8SF04</accession>
<gene>
    <name evidence="2" type="ORF">H9646_16465</name>
</gene>
<keyword evidence="3" id="KW-1185">Reference proteome</keyword>
<protein>
    <submittedName>
        <fullName evidence="2">DUF1524 domain-containing protein</fullName>
    </submittedName>
</protein>
<dbReference type="EMBL" id="JACSQK010000009">
    <property type="protein sequence ID" value="MBD7962066.1"/>
    <property type="molecule type" value="Genomic_DNA"/>
</dbReference>
<proteinExistence type="predicted"/>
<evidence type="ECO:0000313" key="3">
    <source>
        <dbReference type="Proteomes" id="UP000634919"/>
    </source>
</evidence>
<organism evidence="2 3">
    <name type="scientific">Comamonas avium</name>
    <dbReference type="NCBI Taxonomy" id="2762231"/>
    <lineage>
        <taxon>Bacteria</taxon>
        <taxon>Pseudomonadati</taxon>
        <taxon>Pseudomonadota</taxon>
        <taxon>Betaproteobacteria</taxon>
        <taxon>Burkholderiales</taxon>
        <taxon>Comamonadaceae</taxon>
        <taxon>Comamonas</taxon>
    </lineage>
</organism>
<dbReference type="RefSeq" id="WP_191724482.1">
    <property type="nucleotide sequence ID" value="NZ_JACSQK010000009.1"/>
</dbReference>
<feature type="domain" description="GmrSD restriction endonucleases C-terminal" evidence="1">
    <location>
        <begin position="18"/>
        <end position="76"/>
    </location>
</feature>
<comment type="caution">
    <text evidence="2">The sequence shown here is derived from an EMBL/GenBank/DDBJ whole genome shotgun (WGS) entry which is preliminary data.</text>
</comment>
<name>A0ABR8SF04_9BURK</name>
<dbReference type="Proteomes" id="UP000634919">
    <property type="component" value="Unassembled WGS sequence"/>
</dbReference>
<dbReference type="InterPro" id="IPR011089">
    <property type="entry name" value="GmrSD_C"/>
</dbReference>